<feature type="region of interest" description="Disordered" evidence="1">
    <location>
        <begin position="92"/>
        <end position="131"/>
    </location>
</feature>
<sequence length="131" mass="14036">GRENSMLFHFPGQQQKSTQNQQQANPGFMSDAMDASCSRSSDADPAPSGPTNSLANLPSRGIFPSTIITSSNPGQLIKTNQTNILIRSLQIRRQKSDSTSKDLKGATGTESSRKRSAGKDELVARLRSANG</sequence>
<dbReference type="EMBL" id="JAKUCV010004486">
    <property type="protein sequence ID" value="KAJ4835215.1"/>
    <property type="molecule type" value="Genomic_DNA"/>
</dbReference>
<comment type="caution">
    <text evidence="3">The sequence shown here is derived from an EMBL/GenBank/DDBJ whole genome shotgun (WGS) entry which is preliminary data.</text>
</comment>
<protein>
    <recommendedName>
        <fullName evidence="2">DET1- and DDB1-associated protein 1 domain-containing protein</fullName>
    </recommendedName>
</protein>
<feature type="compositionally biased region" description="Low complexity" evidence="1">
    <location>
        <begin position="13"/>
        <end position="23"/>
    </location>
</feature>
<feature type="compositionally biased region" description="Basic and acidic residues" evidence="1">
    <location>
        <begin position="94"/>
        <end position="104"/>
    </location>
</feature>
<evidence type="ECO:0000313" key="4">
    <source>
        <dbReference type="Proteomes" id="UP001141552"/>
    </source>
</evidence>
<organism evidence="3 4">
    <name type="scientific">Turnera subulata</name>
    <dbReference type="NCBI Taxonomy" id="218843"/>
    <lineage>
        <taxon>Eukaryota</taxon>
        <taxon>Viridiplantae</taxon>
        <taxon>Streptophyta</taxon>
        <taxon>Embryophyta</taxon>
        <taxon>Tracheophyta</taxon>
        <taxon>Spermatophyta</taxon>
        <taxon>Magnoliopsida</taxon>
        <taxon>eudicotyledons</taxon>
        <taxon>Gunneridae</taxon>
        <taxon>Pentapetalae</taxon>
        <taxon>rosids</taxon>
        <taxon>fabids</taxon>
        <taxon>Malpighiales</taxon>
        <taxon>Passifloraceae</taxon>
        <taxon>Turnera</taxon>
    </lineage>
</organism>
<feature type="non-terminal residue" evidence="3">
    <location>
        <position position="131"/>
    </location>
</feature>
<feature type="compositionally biased region" description="Basic and acidic residues" evidence="1">
    <location>
        <begin position="111"/>
        <end position="124"/>
    </location>
</feature>
<evidence type="ECO:0000259" key="2">
    <source>
        <dbReference type="Pfam" id="PF10172"/>
    </source>
</evidence>
<dbReference type="AlphaFoldDB" id="A0A9Q0JC00"/>
<dbReference type="InterPro" id="IPR018276">
    <property type="entry name" value="DDA1_dom"/>
</dbReference>
<feature type="domain" description="DET1- and DDB1-associated protein 1" evidence="2">
    <location>
        <begin position="66"/>
        <end position="94"/>
    </location>
</feature>
<reference evidence="3" key="1">
    <citation type="submission" date="2022-02" db="EMBL/GenBank/DDBJ databases">
        <authorList>
            <person name="Henning P.M."/>
            <person name="McCubbin A.G."/>
            <person name="Shore J.S."/>
        </authorList>
    </citation>
    <scope>NUCLEOTIDE SEQUENCE</scope>
    <source>
        <strain evidence="3">F60SS</strain>
        <tissue evidence="3">Leaves</tissue>
    </source>
</reference>
<gene>
    <name evidence="3" type="ORF">Tsubulata_021042</name>
</gene>
<dbReference type="OrthoDB" id="445357at2759"/>
<name>A0A9Q0JC00_9ROSI</name>
<feature type="region of interest" description="Disordered" evidence="1">
    <location>
        <begin position="1"/>
        <end position="61"/>
    </location>
</feature>
<dbReference type="Pfam" id="PF10172">
    <property type="entry name" value="DDA1"/>
    <property type="match status" value="1"/>
</dbReference>
<dbReference type="Proteomes" id="UP001141552">
    <property type="component" value="Unassembled WGS sequence"/>
</dbReference>
<proteinExistence type="predicted"/>
<reference evidence="3" key="2">
    <citation type="journal article" date="2023" name="Plants (Basel)">
        <title>Annotation of the Turnera subulata (Passifloraceae) Draft Genome Reveals the S-Locus Evolved after the Divergence of Turneroideae from Passifloroideae in a Stepwise Manner.</title>
        <authorList>
            <person name="Henning P.M."/>
            <person name="Roalson E.H."/>
            <person name="Mir W."/>
            <person name="McCubbin A.G."/>
            <person name="Shore J.S."/>
        </authorList>
    </citation>
    <scope>NUCLEOTIDE SEQUENCE</scope>
    <source>
        <strain evidence="3">F60SS</strain>
    </source>
</reference>
<accession>A0A9Q0JC00</accession>
<evidence type="ECO:0000313" key="3">
    <source>
        <dbReference type="EMBL" id="KAJ4835215.1"/>
    </source>
</evidence>
<evidence type="ECO:0000256" key="1">
    <source>
        <dbReference type="SAM" id="MobiDB-lite"/>
    </source>
</evidence>
<keyword evidence="4" id="KW-1185">Reference proteome</keyword>